<dbReference type="InterPro" id="IPR011013">
    <property type="entry name" value="Gal_mutarotase_sf_dom"/>
</dbReference>
<dbReference type="GO" id="GO:0033499">
    <property type="term" value="P:galactose catabolic process via UDP-galactose, Leloir pathway"/>
    <property type="evidence" value="ECO:0007669"/>
    <property type="project" value="TreeGrafter"/>
</dbReference>
<comment type="caution">
    <text evidence="9">The sequence shown here is derived from an EMBL/GenBank/DDBJ whole genome shotgun (WGS) entry which is preliminary data.</text>
</comment>
<dbReference type="UniPathway" id="UPA00242"/>
<keyword evidence="10" id="KW-1185">Reference proteome</keyword>
<dbReference type="InterPro" id="IPR015443">
    <property type="entry name" value="Aldose_1-epimerase"/>
</dbReference>
<dbReference type="InterPro" id="IPR008183">
    <property type="entry name" value="Aldose_1/G6P_1-epimerase"/>
</dbReference>
<feature type="binding site" evidence="8">
    <location>
        <begin position="81"/>
        <end position="82"/>
    </location>
    <ligand>
        <name>beta-D-galactose</name>
        <dbReference type="ChEBI" id="CHEBI:27667"/>
    </ligand>
</feature>
<feature type="active site" description="Proton donor" evidence="6">
    <location>
        <position position="179"/>
    </location>
</feature>
<dbReference type="PANTHER" id="PTHR10091:SF0">
    <property type="entry name" value="GALACTOSE MUTAROTASE"/>
    <property type="match status" value="1"/>
</dbReference>
<dbReference type="SUPFAM" id="SSF74650">
    <property type="entry name" value="Galactose mutarotase-like"/>
    <property type="match status" value="1"/>
</dbReference>
<dbReference type="GO" id="GO:0030246">
    <property type="term" value="F:carbohydrate binding"/>
    <property type="evidence" value="ECO:0007669"/>
    <property type="project" value="InterPro"/>
</dbReference>
<organism evidence="9 10">
    <name type="scientific">Phyllobacterium myrsinacearum</name>
    <dbReference type="NCBI Taxonomy" id="28101"/>
    <lineage>
        <taxon>Bacteria</taxon>
        <taxon>Pseudomonadati</taxon>
        <taxon>Pseudomonadota</taxon>
        <taxon>Alphaproteobacteria</taxon>
        <taxon>Hyphomicrobiales</taxon>
        <taxon>Phyllobacteriaceae</taxon>
        <taxon>Phyllobacterium</taxon>
    </lineage>
</organism>
<dbReference type="EC" id="5.1.3.3" evidence="5"/>
<dbReference type="AlphaFoldDB" id="A0A839EM89"/>
<keyword evidence="3 5" id="KW-0413">Isomerase</keyword>
<comment type="similarity">
    <text evidence="2 5">Belongs to the aldose epimerase family.</text>
</comment>
<feature type="binding site" evidence="7">
    <location>
        <position position="240"/>
    </location>
    <ligand>
        <name>beta-D-galactose</name>
        <dbReference type="ChEBI" id="CHEBI:27667"/>
    </ligand>
</feature>
<dbReference type="InterPro" id="IPR014718">
    <property type="entry name" value="GH-type_carb-bd"/>
</dbReference>
<gene>
    <name evidence="9" type="ORF">FHW16_003044</name>
</gene>
<dbReference type="Proteomes" id="UP000549052">
    <property type="component" value="Unassembled WGS sequence"/>
</dbReference>
<protein>
    <recommendedName>
        <fullName evidence="5">Aldose 1-epimerase</fullName>
        <ecNumber evidence="5">5.1.3.3</ecNumber>
    </recommendedName>
</protein>
<comment type="catalytic activity">
    <reaction evidence="5">
        <text>alpha-D-glucose = beta-D-glucose</text>
        <dbReference type="Rhea" id="RHEA:10264"/>
        <dbReference type="ChEBI" id="CHEBI:15903"/>
        <dbReference type="ChEBI" id="CHEBI:17925"/>
        <dbReference type="EC" id="5.1.3.3"/>
    </reaction>
</comment>
<dbReference type="GO" id="GO:0004034">
    <property type="term" value="F:aldose 1-epimerase activity"/>
    <property type="evidence" value="ECO:0007669"/>
    <property type="project" value="UniProtKB-EC"/>
</dbReference>
<dbReference type="Gene3D" id="2.70.98.10">
    <property type="match status" value="1"/>
</dbReference>
<dbReference type="Pfam" id="PF01263">
    <property type="entry name" value="Aldose_epim"/>
    <property type="match status" value="1"/>
</dbReference>
<evidence type="ECO:0000256" key="2">
    <source>
        <dbReference type="ARBA" id="ARBA00006206"/>
    </source>
</evidence>
<dbReference type="GO" id="GO:0006006">
    <property type="term" value="P:glucose metabolic process"/>
    <property type="evidence" value="ECO:0007669"/>
    <property type="project" value="TreeGrafter"/>
</dbReference>
<evidence type="ECO:0000256" key="3">
    <source>
        <dbReference type="ARBA" id="ARBA00023235"/>
    </source>
</evidence>
<reference evidence="9 10" key="1">
    <citation type="submission" date="2020-07" db="EMBL/GenBank/DDBJ databases">
        <title>Genomic Encyclopedia of Type Strains, Phase IV (KMG-V): Genome sequencing to study the core and pangenomes of soil and plant-associated prokaryotes.</title>
        <authorList>
            <person name="Whitman W."/>
        </authorList>
    </citation>
    <scope>NUCLEOTIDE SEQUENCE [LARGE SCALE GENOMIC DNA]</scope>
    <source>
        <strain evidence="9 10">AN3</strain>
    </source>
</reference>
<dbReference type="InterPro" id="IPR047215">
    <property type="entry name" value="Galactose_mutarotase-like"/>
</dbReference>
<evidence type="ECO:0000256" key="7">
    <source>
        <dbReference type="PIRSR" id="PIRSR005096-2"/>
    </source>
</evidence>
<dbReference type="RefSeq" id="WP_348643896.1">
    <property type="nucleotide sequence ID" value="NZ_JACGXN010000004.1"/>
</dbReference>
<evidence type="ECO:0000313" key="10">
    <source>
        <dbReference type="Proteomes" id="UP000549052"/>
    </source>
</evidence>
<evidence type="ECO:0000256" key="1">
    <source>
        <dbReference type="ARBA" id="ARBA00005028"/>
    </source>
</evidence>
<dbReference type="NCBIfam" id="NF008277">
    <property type="entry name" value="PRK11055.1"/>
    <property type="match status" value="1"/>
</dbReference>
<feature type="active site" description="Proton acceptor" evidence="6">
    <location>
        <position position="305"/>
    </location>
</feature>
<dbReference type="PIRSF" id="PIRSF005096">
    <property type="entry name" value="GALM"/>
    <property type="match status" value="1"/>
</dbReference>
<name>A0A839EM89_9HYPH</name>
<keyword evidence="4 5" id="KW-0119">Carbohydrate metabolism</keyword>
<dbReference type="EMBL" id="JACGXN010000004">
    <property type="protein sequence ID" value="MBA8879325.1"/>
    <property type="molecule type" value="Genomic_DNA"/>
</dbReference>
<feature type="binding site" evidence="8">
    <location>
        <begin position="179"/>
        <end position="181"/>
    </location>
    <ligand>
        <name>beta-D-galactose</name>
        <dbReference type="ChEBI" id="CHEBI:27667"/>
    </ligand>
</feature>
<comment type="pathway">
    <text evidence="1 5">Carbohydrate metabolism; hexose metabolism.</text>
</comment>
<dbReference type="CDD" id="cd09019">
    <property type="entry name" value="galactose_mutarotase_like"/>
    <property type="match status" value="1"/>
</dbReference>
<proteinExistence type="inferred from homology"/>
<evidence type="ECO:0000256" key="8">
    <source>
        <dbReference type="PIRSR" id="PIRSR005096-3"/>
    </source>
</evidence>
<accession>A0A839EM89</accession>
<evidence type="ECO:0000256" key="4">
    <source>
        <dbReference type="ARBA" id="ARBA00023277"/>
    </source>
</evidence>
<evidence type="ECO:0000256" key="5">
    <source>
        <dbReference type="PIRNR" id="PIRNR005096"/>
    </source>
</evidence>
<sequence length="340" mass="37430">MRALLGPQPFGMFAGEPVFQATIQSPSGALAHVLNWGAVIRDLQIPLADGTPQRVVLGFEQFDPYPALSPYFGALVGRYANRIAHGHFTLDGKTYQLDRNEGGKQTLHGGSKGTSQRLWTITSWSVSSVTLTLKLPEGDQGFPGAMEVHCTYSFTSGSTLRLEIEATTDAPTVANFAQHSYFNLDGSADIRSHRLQIFADAYTAVSDDLIPTGEILSVDQTPFEFRLSRLIGAYPSVAYDHNFVLNGEIRDGMRHAASLAADNGLEMQVHTSEPGLQFYDGRMIDPSLTGLDGKRYGPHAGLCLEAQHFPDSPNQPLFPNTVLRPGETYRQHTEFRFFHR</sequence>
<evidence type="ECO:0000313" key="9">
    <source>
        <dbReference type="EMBL" id="MBA8879325.1"/>
    </source>
</evidence>
<dbReference type="PANTHER" id="PTHR10091">
    <property type="entry name" value="ALDOSE-1-EPIMERASE"/>
    <property type="match status" value="1"/>
</dbReference>
<evidence type="ECO:0000256" key="6">
    <source>
        <dbReference type="PIRSR" id="PIRSR005096-1"/>
    </source>
</evidence>